<feature type="domain" description="BTB" evidence="3">
    <location>
        <begin position="31"/>
        <end position="97"/>
    </location>
</feature>
<organism evidence="4 5">
    <name type="scientific">Mastacembelus armatus</name>
    <name type="common">zig-zag eel</name>
    <dbReference type="NCBI Taxonomy" id="205130"/>
    <lineage>
        <taxon>Eukaryota</taxon>
        <taxon>Metazoa</taxon>
        <taxon>Chordata</taxon>
        <taxon>Craniata</taxon>
        <taxon>Vertebrata</taxon>
        <taxon>Euteleostomi</taxon>
        <taxon>Actinopterygii</taxon>
        <taxon>Neopterygii</taxon>
        <taxon>Teleostei</taxon>
        <taxon>Neoteleostei</taxon>
        <taxon>Acanthomorphata</taxon>
        <taxon>Anabantaria</taxon>
        <taxon>Synbranchiformes</taxon>
        <taxon>Mastacembelidae</taxon>
        <taxon>Mastacembelus</taxon>
    </lineage>
</organism>
<dbReference type="InterPro" id="IPR000210">
    <property type="entry name" value="BTB/POZ_dom"/>
</dbReference>
<dbReference type="PIRSF" id="PIRSF037037">
    <property type="entry name" value="Kelch-like_protein_gigaxonin"/>
    <property type="match status" value="1"/>
</dbReference>
<dbReference type="PRINTS" id="PR00501">
    <property type="entry name" value="KELCHREPEAT"/>
</dbReference>
<dbReference type="Gene3D" id="1.25.40.420">
    <property type="match status" value="1"/>
</dbReference>
<dbReference type="PROSITE" id="PS50097">
    <property type="entry name" value="BTB"/>
    <property type="match status" value="1"/>
</dbReference>
<dbReference type="PANTHER" id="PTHR24412">
    <property type="entry name" value="KELCH PROTEIN"/>
    <property type="match status" value="1"/>
</dbReference>
<dbReference type="Gene3D" id="2.120.10.80">
    <property type="entry name" value="Kelch-type beta propeller"/>
    <property type="match status" value="1"/>
</dbReference>
<evidence type="ECO:0000313" key="4">
    <source>
        <dbReference type="Ensembl" id="ENSMAMP00000023049.2"/>
    </source>
</evidence>
<dbReference type="InterPro" id="IPR015915">
    <property type="entry name" value="Kelch-typ_b-propeller"/>
</dbReference>
<dbReference type="GeneTree" id="ENSGT00940000154664"/>
<reference evidence="4" key="2">
    <citation type="submission" date="2025-09" db="UniProtKB">
        <authorList>
            <consortium name="Ensembl"/>
        </authorList>
    </citation>
    <scope>IDENTIFICATION</scope>
</reference>
<accession>A0A3Q3MQJ8</accession>
<dbReference type="InterPro" id="IPR011705">
    <property type="entry name" value="BACK"/>
</dbReference>
<dbReference type="Proteomes" id="UP000261640">
    <property type="component" value="Unplaced"/>
</dbReference>
<evidence type="ECO:0000256" key="2">
    <source>
        <dbReference type="ARBA" id="ARBA00022737"/>
    </source>
</evidence>
<keyword evidence="2" id="KW-0677">Repeat</keyword>
<evidence type="ECO:0000256" key="1">
    <source>
        <dbReference type="ARBA" id="ARBA00022441"/>
    </source>
</evidence>
<dbReference type="Pfam" id="PF01344">
    <property type="entry name" value="Kelch_1"/>
    <property type="match status" value="6"/>
</dbReference>
<keyword evidence="1" id="KW-0880">Kelch repeat</keyword>
<dbReference type="Ensembl" id="ENSMAMT00000023641.2">
    <property type="protein sequence ID" value="ENSMAMP00000023049.2"/>
    <property type="gene ID" value="ENSMAMG00000015514.2"/>
</dbReference>
<protein>
    <submittedName>
        <fullName evidence="4">Kelch-like protein 10</fullName>
    </submittedName>
</protein>
<reference evidence="4" key="1">
    <citation type="submission" date="2025-08" db="UniProtKB">
        <authorList>
            <consortium name="Ensembl"/>
        </authorList>
    </citation>
    <scope>IDENTIFICATION</scope>
</reference>
<dbReference type="Pfam" id="PF00651">
    <property type="entry name" value="BTB"/>
    <property type="match status" value="1"/>
</dbReference>
<dbReference type="CDD" id="cd18450">
    <property type="entry name" value="BACK_KLHL10"/>
    <property type="match status" value="1"/>
</dbReference>
<dbReference type="InterPro" id="IPR011333">
    <property type="entry name" value="SKP1/BTB/POZ_sf"/>
</dbReference>
<sequence>MISKFKMSEQDKSSQKSSSVYNELRLEGRFCDAVIKVDDAEFQIHKIILCNCSPYFRALFTRWSTSDRKNFSVPGLSSNMMQLIIDFAYTGSVSVTEDNVQDLLLAADLLNVIEVVQTCSEFLGEQLCPENCIGIWQFTNICFSPELQCKAYSYIIDHFEEVVSCEEFQQLSVEELSDILDRDDLNVKKESTVYEAVVHWITHIPEERERHITLLLSKVRLALTSIEYIKINVLSADLVKNNRDSLMVAHTAIQTIFHIMTNSPSLSGLCNPIRRPRLPNAILLAIGGWSGGDPTNGIEAYDVRADRWINVTNNLERPRAYHGAAFLNGYVYCIGGFDRVEHFNSVRRLDLRTHTWDEVAPMYNRRCYVSVTVLNGCIYAMGGYDGHARLNTAERYTPEINQWSLIAPMHEQRSDASCTTLNNKVYICGGFNGNECLQTAEYYNPETNQWTMITPMNSRRSGIGVIAYVGHVFAVGGFDGSNRLRSAEAYNPCTNTWHLVASMLTPRSNFGLEVIEDRLFVVGGFNGFTTTYNVEYYDSTSSEWSEACDMEIFRSALSCCVVSRLSDMTEYTVPRDSLPFLHVDDEAVDSGDDF</sequence>
<proteinExistence type="predicted"/>
<evidence type="ECO:0000313" key="5">
    <source>
        <dbReference type="Proteomes" id="UP000261640"/>
    </source>
</evidence>
<dbReference type="InterPro" id="IPR017096">
    <property type="entry name" value="BTB-kelch_protein"/>
</dbReference>
<dbReference type="Pfam" id="PF07707">
    <property type="entry name" value="BACK"/>
    <property type="match status" value="1"/>
</dbReference>
<dbReference type="SMART" id="SM00612">
    <property type="entry name" value="Kelch"/>
    <property type="match status" value="6"/>
</dbReference>
<dbReference type="SUPFAM" id="SSF54695">
    <property type="entry name" value="POZ domain"/>
    <property type="match status" value="1"/>
</dbReference>
<dbReference type="AlphaFoldDB" id="A0A3Q3MQJ8"/>
<dbReference type="SMART" id="SM00875">
    <property type="entry name" value="BACK"/>
    <property type="match status" value="1"/>
</dbReference>
<keyword evidence="5" id="KW-1185">Reference proteome</keyword>
<dbReference type="InParanoid" id="A0A3Q3MQJ8"/>
<dbReference type="Gene3D" id="3.30.710.10">
    <property type="entry name" value="Potassium Channel Kv1.1, Chain A"/>
    <property type="match status" value="1"/>
</dbReference>
<name>A0A3Q3MQJ8_9TELE</name>
<dbReference type="FunFam" id="1.25.40.420:FF:000001">
    <property type="entry name" value="Kelch-like family member 12"/>
    <property type="match status" value="1"/>
</dbReference>
<dbReference type="InterPro" id="IPR006652">
    <property type="entry name" value="Kelch_1"/>
</dbReference>
<dbReference type="PANTHER" id="PTHR24412:SF172">
    <property type="entry name" value="KELCH-LIKE PROTEIN 10"/>
    <property type="match status" value="1"/>
</dbReference>
<dbReference type="SUPFAM" id="SSF117281">
    <property type="entry name" value="Kelch motif"/>
    <property type="match status" value="1"/>
</dbReference>
<dbReference type="STRING" id="205130.ENSMAMP00000023049"/>
<dbReference type="SMART" id="SM00225">
    <property type="entry name" value="BTB"/>
    <property type="match status" value="1"/>
</dbReference>
<evidence type="ECO:0000259" key="3">
    <source>
        <dbReference type="PROSITE" id="PS50097"/>
    </source>
</evidence>